<organism evidence="3 4">
    <name type="scientific">Novosphingobium silvae</name>
    <dbReference type="NCBI Taxonomy" id="2692619"/>
    <lineage>
        <taxon>Bacteria</taxon>
        <taxon>Pseudomonadati</taxon>
        <taxon>Pseudomonadota</taxon>
        <taxon>Alphaproteobacteria</taxon>
        <taxon>Sphingomonadales</taxon>
        <taxon>Sphingomonadaceae</taxon>
        <taxon>Novosphingobium</taxon>
    </lineage>
</organism>
<dbReference type="Proteomes" id="UP000465810">
    <property type="component" value="Unassembled WGS sequence"/>
</dbReference>
<evidence type="ECO:0000313" key="3">
    <source>
        <dbReference type="EMBL" id="MYL98803.1"/>
    </source>
</evidence>
<name>A0A7X4GHL3_9SPHN</name>
<dbReference type="AlphaFoldDB" id="A0A7X4GHL3"/>
<proteinExistence type="predicted"/>
<accession>A0A7X4GHL3</accession>
<evidence type="ECO:0000313" key="4">
    <source>
        <dbReference type="Proteomes" id="UP000465810"/>
    </source>
</evidence>
<gene>
    <name evidence="3" type="ORF">GR702_13630</name>
</gene>
<evidence type="ECO:0000256" key="1">
    <source>
        <dbReference type="SAM" id="SignalP"/>
    </source>
</evidence>
<protein>
    <submittedName>
        <fullName evidence="3">Thioredoxin domain-containing protein</fullName>
    </submittedName>
</protein>
<sequence>MSGRPVMKVPRKTARIAAILACAALGLGAGPAKKPALPAAGKVNWLTQVGLTAQGAHRYGNPDAPVKLVEYVSYTCPHCAHFHKESEAVLRATVVPKGQVSVTVSNFLRNPLDLTVATLTNCGDPKRFFVRHAAFMGTQETWLAKAQGFNKEQQARWYQGELPIRMRAIASDMGFYAKMEGWGISRPQVDACFDDKAAFDRLRAQQADAEALGVQGTPSFTLNGKLIEEHDWPSVSKAITESLARQRSGNI</sequence>
<feature type="domain" description="Thioredoxin-like fold" evidence="2">
    <location>
        <begin position="54"/>
        <end position="239"/>
    </location>
</feature>
<dbReference type="Gene3D" id="1.10.40.110">
    <property type="match status" value="1"/>
</dbReference>
<dbReference type="InterPro" id="IPR036249">
    <property type="entry name" value="Thioredoxin-like_sf"/>
</dbReference>
<dbReference type="SUPFAM" id="SSF52833">
    <property type="entry name" value="Thioredoxin-like"/>
    <property type="match status" value="1"/>
</dbReference>
<keyword evidence="1" id="KW-0732">Signal</keyword>
<feature type="chain" id="PRO_5030927434" evidence="1">
    <location>
        <begin position="30"/>
        <end position="251"/>
    </location>
</feature>
<reference evidence="3 4" key="1">
    <citation type="submission" date="2019-12" db="EMBL/GenBank/DDBJ databases">
        <authorList>
            <person name="Feng G."/>
            <person name="Zhu H."/>
        </authorList>
    </citation>
    <scope>NUCLEOTIDE SEQUENCE [LARGE SCALE GENOMIC DNA]</scope>
    <source>
        <strain evidence="3 4">FGD1</strain>
    </source>
</reference>
<dbReference type="EMBL" id="WVTD01000010">
    <property type="protein sequence ID" value="MYL98803.1"/>
    <property type="molecule type" value="Genomic_DNA"/>
</dbReference>
<comment type="caution">
    <text evidence="3">The sequence shown here is derived from an EMBL/GenBank/DDBJ whole genome shotgun (WGS) entry which is preliminary data.</text>
</comment>
<keyword evidence="4" id="KW-1185">Reference proteome</keyword>
<dbReference type="InterPro" id="IPR012336">
    <property type="entry name" value="Thioredoxin-like_fold"/>
</dbReference>
<dbReference type="Gene3D" id="3.40.30.10">
    <property type="entry name" value="Glutaredoxin"/>
    <property type="match status" value="1"/>
</dbReference>
<dbReference type="Pfam" id="PF13462">
    <property type="entry name" value="Thioredoxin_4"/>
    <property type="match status" value="1"/>
</dbReference>
<evidence type="ECO:0000259" key="2">
    <source>
        <dbReference type="Pfam" id="PF13462"/>
    </source>
</evidence>
<feature type="signal peptide" evidence="1">
    <location>
        <begin position="1"/>
        <end position="29"/>
    </location>
</feature>